<evidence type="ECO:0000256" key="2">
    <source>
        <dbReference type="ARBA" id="ARBA00022676"/>
    </source>
</evidence>
<comment type="similarity">
    <text evidence="1">Belongs to the UDP-glycosyltransferase family.</text>
</comment>
<name>A0AAV5J7U8_9ROSI</name>
<evidence type="ECO:0000256" key="3">
    <source>
        <dbReference type="ARBA" id="ARBA00022679"/>
    </source>
</evidence>
<dbReference type="GO" id="GO:0080044">
    <property type="term" value="F:quercetin 7-O-glucosyltransferase activity"/>
    <property type="evidence" value="ECO:0007669"/>
    <property type="project" value="TreeGrafter"/>
</dbReference>
<dbReference type="SUPFAM" id="SSF53756">
    <property type="entry name" value="UDP-Glycosyltransferase/glycogen phosphorylase"/>
    <property type="match status" value="1"/>
</dbReference>
<dbReference type="Gene3D" id="3.40.50.2000">
    <property type="entry name" value="Glycogen Phosphorylase B"/>
    <property type="match status" value="2"/>
</dbReference>
<dbReference type="FunFam" id="3.40.50.2000:FF:000120">
    <property type="entry name" value="UDP-glycosyltransferase 76C1"/>
    <property type="match status" value="1"/>
</dbReference>
<comment type="caution">
    <text evidence="4">The sequence shown here is derived from an EMBL/GenBank/DDBJ whole genome shotgun (WGS) entry which is preliminary data.</text>
</comment>
<evidence type="ECO:0000313" key="5">
    <source>
        <dbReference type="Proteomes" id="UP001054252"/>
    </source>
</evidence>
<organism evidence="4 5">
    <name type="scientific">Rubroshorea leprosula</name>
    <dbReference type="NCBI Taxonomy" id="152421"/>
    <lineage>
        <taxon>Eukaryota</taxon>
        <taxon>Viridiplantae</taxon>
        <taxon>Streptophyta</taxon>
        <taxon>Embryophyta</taxon>
        <taxon>Tracheophyta</taxon>
        <taxon>Spermatophyta</taxon>
        <taxon>Magnoliopsida</taxon>
        <taxon>eudicotyledons</taxon>
        <taxon>Gunneridae</taxon>
        <taxon>Pentapetalae</taxon>
        <taxon>rosids</taxon>
        <taxon>malvids</taxon>
        <taxon>Malvales</taxon>
        <taxon>Dipterocarpaceae</taxon>
        <taxon>Rubroshorea</taxon>
    </lineage>
</organism>
<dbReference type="InterPro" id="IPR002213">
    <property type="entry name" value="UDP_glucos_trans"/>
</dbReference>
<dbReference type="FunFam" id="3.40.50.2000:FF:000040">
    <property type="entry name" value="UDP-glycosyltransferase 76C1"/>
    <property type="match status" value="1"/>
</dbReference>
<keyword evidence="3" id="KW-0808">Transferase</keyword>
<dbReference type="Proteomes" id="UP001054252">
    <property type="component" value="Unassembled WGS sequence"/>
</dbReference>
<dbReference type="Pfam" id="PF00201">
    <property type="entry name" value="UDPGT"/>
    <property type="match status" value="1"/>
</dbReference>
<dbReference type="GO" id="GO:0080043">
    <property type="term" value="F:quercetin 3-O-glucosyltransferase activity"/>
    <property type="evidence" value="ECO:0007669"/>
    <property type="project" value="TreeGrafter"/>
</dbReference>
<dbReference type="CDD" id="cd03784">
    <property type="entry name" value="GT1_Gtf-like"/>
    <property type="match status" value="1"/>
</dbReference>
<dbReference type="AlphaFoldDB" id="A0AAV5J7U8"/>
<keyword evidence="2" id="KW-0328">Glycosyltransferase</keyword>
<sequence>MEKSGQGCCSPRRVVLVPAPFQGHLNPMLYLGSILHSKGFSITVAYINFNSPDPSNHPDFQFLQIPFDPSELLQIYRGEYITFMLMLSEYCESPLLECFSQIKEKRDDSEKISCIIHDEFMSFSSAAATRLKLPSIIFRTSCSTTFISRHCLLHLTIEDLDSEELVPELPYPIRFKDLPLNTLGTLENFLKLVVNIENTRNSSAVIFNTMEFLEESSLAKIRRESHFPIFPIGPMHKIASASAGNLLEEDRSCLLWLNKQADNSVLYVSMGSVASMEEKDVTEMAWGLANSKQPVLWVVRPGSIKGYEWIESLPVGLMEAVRERGYFVKWAPQKEVLAHPAVGGFWSHCGWNSIVESLSEGVPMICQPCFGDQKVNARCLSHVWKVGLELRGNLERGEVEKTVKRLMVKDEGEEMRKRAMDLKRKVEISIREGGSSYSSMNELVGLIMSF</sequence>
<evidence type="ECO:0000313" key="4">
    <source>
        <dbReference type="EMBL" id="GKV08015.1"/>
    </source>
</evidence>
<protein>
    <submittedName>
        <fullName evidence="4">Uncharacterized protein</fullName>
    </submittedName>
</protein>
<reference evidence="4 5" key="1">
    <citation type="journal article" date="2021" name="Commun. Biol.">
        <title>The genome of Shorea leprosula (Dipterocarpaceae) highlights the ecological relevance of drought in aseasonal tropical rainforests.</title>
        <authorList>
            <person name="Ng K.K.S."/>
            <person name="Kobayashi M.J."/>
            <person name="Fawcett J.A."/>
            <person name="Hatakeyama M."/>
            <person name="Paape T."/>
            <person name="Ng C.H."/>
            <person name="Ang C.C."/>
            <person name="Tnah L.H."/>
            <person name="Lee C.T."/>
            <person name="Nishiyama T."/>
            <person name="Sese J."/>
            <person name="O'Brien M.J."/>
            <person name="Copetti D."/>
            <person name="Mohd Noor M.I."/>
            <person name="Ong R.C."/>
            <person name="Putra M."/>
            <person name="Sireger I.Z."/>
            <person name="Indrioko S."/>
            <person name="Kosugi Y."/>
            <person name="Izuno A."/>
            <person name="Isagi Y."/>
            <person name="Lee S.L."/>
            <person name="Shimizu K.K."/>
        </authorList>
    </citation>
    <scope>NUCLEOTIDE SEQUENCE [LARGE SCALE GENOMIC DNA]</scope>
    <source>
        <strain evidence="4">214</strain>
    </source>
</reference>
<proteinExistence type="inferred from homology"/>
<keyword evidence="5" id="KW-1185">Reference proteome</keyword>
<dbReference type="EMBL" id="BPVZ01000028">
    <property type="protein sequence ID" value="GKV08015.1"/>
    <property type="molecule type" value="Genomic_DNA"/>
</dbReference>
<dbReference type="PANTHER" id="PTHR11926">
    <property type="entry name" value="GLUCOSYL/GLUCURONOSYL TRANSFERASES"/>
    <property type="match status" value="1"/>
</dbReference>
<accession>A0AAV5J7U8</accession>
<dbReference type="PANTHER" id="PTHR11926:SF1494">
    <property type="entry name" value="FLAVONOL 3-O-GLUCOSYLTRANSFERASE UGT76E12-RELATED"/>
    <property type="match status" value="1"/>
</dbReference>
<gene>
    <name evidence="4" type="ORF">SLEP1_g19706</name>
</gene>
<evidence type="ECO:0000256" key="1">
    <source>
        <dbReference type="ARBA" id="ARBA00009995"/>
    </source>
</evidence>